<comment type="caution">
    <text evidence="2">The sequence shown here is derived from an EMBL/GenBank/DDBJ whole genome shotgun (WGS) entry which is preliminary data.</text>
</comment>
<name>A0A498IIU5_MALDO</name>
<organism evidence="2 3">
    <name type="scientific">Malus domestica</name>
    <name type="common">Apple</name>
    <name type="synonym">Pyrus malus</name>
    <dbReference type="NCBI Taxonomy" id="3750"/>
    <lineage>
        <taxon>Eukaryota</taxon>
        <taxon>Viridiplantae</taxon>
        <taxon>Streptophyta</taxon>
        <taxon>Embryophyta</taxon>
        <taxon>Tracheophyta</taxon>
        <taxon>Spermatophyta</taxon>
        <taxon>Magnoliopsida</taxon>
        <taxon>eudicotyledons</taxon>
        <taxon>Gunneridae</taxon>
        <taxon>Pentapetalae</taxon>
        <taxon>rosids</taxon>
        <taxon>fabids</taxon>
        <taxon>Rosales</taxon>
        <taxon>Rosaceae</taxon>
        <taxon>Amygdaloideae</taxon>
        <taxon>Maleae</taxon>
        <taxon>Malus</taxon>
    </lineage>
</organism>
<dbReference type="Proteomes" id="UP000290289">
    <property type="component" value="Chromosome 11"/>
</dbReference>
<gene>
    <name evidence="2" type="ORF">DVH24_005731</name>
</gene>
<feature type="chain" id="PRO_5019722725" description="Reverse transcriptase domain-containing protein" evidence="1">
    <location>
        <begin position="21"/>
        <end position="145"/>
    </location>
</feature>
<evidence type="ECO:0000256" key="1">
    <source>
        <dbReference type="SAM" id="SignalP"/>
    </source>
</evidence>
<evidence type="ECO:0000313" key="2">
    <source>
        <dbReference type="EMBL" id="RXH83478.1"/>
    </source>
</evidence>
<keyword evidence="3" id="KW-1185">Reference proteome</keyword>
<evidence type="ECO:0000313" key="3">
    <source>
        <dbReference type="Proteomes" id="UP000290289"/>
    </source>
</evidence>
<proteinExistence type="predicted"/>
<dbReference type="AlphaFoldDB" id="A0A498IIU5"/>
<feature type="signal peptide" evidence="1">
    <location>
        <begin position="1"/>
        <end position="20"/>
    </location>
</feature>
<sequence length="145" mass="16682">MKRIRRGSLSPFLFLICVEGFSSLLLREELRGLKVAEHAELLSHVFFVDDFVLFFQATKAEAVCVNNLLQCYAERSGQFINLEKSSVHFSSNCPQNMKVWLVEVLYVKHQEGFGKSQWQSHCQHSMKLCDGLFVDFEEFGNVEIA</sequence>
<dbReference type="EMBL" id="RDQH01000337">
    <property type="protein sequence ID" value="RXH83478.1"/>
    <property type="molecule type" value="Genomic_DNA"/>
</dbReference>
<accession>A0A498IIU5</accession>
<protein>
    <recommendedName>
        <fullName evidence="4">Reverse transcriptase domain-containing protein</fullName>
    </recommendedName>
</protein>
<keyword evidence="1" id="KW-0732">Signal</keyword>
<reference evidence="2 3" key="1">
    <citation type="submission" date="2018-10" db="EMBL/GenBank/DDBJ databases">
        <title>A high-quality apple genome assembly.</title>
        <authorList>
            <person name="Hu J."/>
        </authorList>
    </citation>
    <scope>NUCLEOTIDE SEQUENCE [LARGE SCALE GENOMIC DNA]</scope>
    <source>
        <strain evidence="3">cv. HFTH1</strain>
        <tissue evidence="2">Young leaf</tissue>
    </source>
</reference>
<evidence type="ECO:0008006" key="4">
    <source>
        <dbReference type="Google" id="ProtNLM"/>
    </source>
</evidence>